<proteinExistence type="predicted"/>
<accession>A0A0K1P8Y4</accession>
<dbReference type="Proteomes" id="UP000055590">
    <property type="component" value="Chromosome"/>
</dbReference>
<dbReference type="Gene3D" id="1.20.1720.10">
    <property type="entry name" value="Multidrug resistance protein D"/>
    <property type="match status" value="1"/>
</dbReference>
<evidence type="ECO:0000256" key="2">
    <source>
        <dbReference type="ARBA" id="ARBA00022448"/>
    </source>
</evidence>
<feature type="transmembrane region" description="Helical" evidence="7">
    <location>
        <begin position="268"/>
        <end position="291"/>
    </location>
</feature>
<evidence type="ECO:0000256" key="4">
    <source>
        <dbReference type="ARBA" id="ARBA00022692"/>
    </source>
</evidence>
<feature type="domain" description="Major facilitator superfamily (MFS) profile" evidence="8">
    <location>
        <begin position="14"/>
        <end position="462"/>
    </location>
</feature>
<feature type="transmembrane region" description="Helical" evidence="7">
    <location>
        <begin position="112"/>
        <end position="131"/>
    </location>
</feature>
<reference evidence="9 10" key="1">
    <citation type="submission" date="2015-08" db="EMBL/GenBank/DDBJ databases">
        <authorList>
            <person name="Babu N.S."/>
            <person name="Beckwith C.J."/>
            <person name="Beseler K.G."/>
            <person name="Brison A."/>
            <person name="Carone J.V."/>
            <person name="Caskin T.P."/>
            <person name="Diamond M."/>
            <person name="Durham M.E."/>
            <person name="Foxe J.M."/>
            <person name="Go M."/>
            <person name="Henderson B.A."/>
            <person name="Jones I.B."/>
            <person name="McGettigan J.A."/>
            <person name="Micheletti S.J."/>
            <person name="Nasrallah M.E."/>
            <person name="Ortiz D."/>
            <person name="Piller C.R."/>
            <person name="Privatt S.R."/>
            <person name="Schneider S.L."/>
            <person name="Sharp S."/>
            <person name="Smith T.C."/>
            <person name="Stanton J.D."/>
            <person name="Ullery H.E."/>
            <person name="Wilson R.J."/>
            <person name="Serrano M.G."/>
            <person name="Buck G."/>
            <person name="Lee V."/>
            <person name="Wang Y."/>
            <person name="Carvalho R."/>
            <person name="Voegtly L."/>
            <person name="Shi R."/>
            <person name="Duckworth R."/>
            <person name="Johnson A."/>
            <person name="Loviza R."/>
            <person name="Walstead R."/>
            <person name="Shah Z."/>
            <person name="Kiflezghi M."/>
            <person name="Wade K."/>
            <person name="Ball S.L."/>
            <person name="Bradley K.W."/>
            <person name="Asai D.J."/>
            <person name="Bowman C.A."/>
            <person name="Russell D.A."/>
            <person name="Pope W.H."/>
            <person name="Jacobs-Sera D."/>
            <person name="Hendrix R.W."/>
            <person name="Hatfull G.F."/>
        </authorList>
    </citation>
    <scope>NUCLEOTIDE SEQUENCE [LARGE SCALE GENOMIC DNA]</scope>
    <source>
        <strain evidence="9 10">DSM 27710</strain>
    </source>
</reference>
<keyword evidence="5 7" id="KW-1133">Transmembrane helix</keyword>
<dbReference type="PANTHER" id="PTHR42718">
    <property type="entry name" value="MAJOR FACILITATOR SUPERFAMILY MULTIDRUG TRANSPORTER MFSC"/>
    <property type="match status" value="1"/>
</dbReference>
<evidence type="ECO:0000259" key="8">
    <source>
        <dbReference type="PROSITE" id="PS50850"/>
    </source>
</evidence>
<keyword evidence="2" id="KW-0813">Transport</keyword>
<dbReference type="PROSITE" id="PS50850">
    <property type="entry name" value="MFS"/>
    <property type="match status" value="1"/>
</dbReference>
<evidence type="ECO:0000256" key="1">
    <source>
        <dbReference type="ARBA" id="ARBA00004651"/>
    </source>
</evidence>
<dbReference type="EMBL" id="CP012332">
    <property type="protein sequence ID" value="AKU89871.1"/>
    <property type="molecule type" value="Genomic_DNA"/>
</dbReference>
<dbReference type="InterPro" id="IPR020846">
    <property type="entry name" value="MFS_dom"/>
</dbReference>
<dbReference type="GO" id="GO:0022857">
    <property type="term" value="F:transmembrane transporter activity"/>
    <property type="evidence" value="ECO:0007669"/>
    <property type="project" value="InterPro"/>
</dbReference>
<protein>
    <submittedName>
        <fullName evidence="9">Putative multidrug resistance protein</fullName>
    </submittedName>
</protein>
<dbReference type="InterPro" id="IPR011701">
    <property type="entry name" value="MFS"/>
</dbReference>
<evidence type="ECO:0000256" key="6">
    <source>
        <dbReference type="ARBA" id="ARBA00023136"/>
    </source>
</evidence>
<feature type="transmembrane region" description="Helical" evidence="7">
    <location>
        <begin position="303"/>
        <end position="323"/>
    </location>
</feature>
<dbReference type="Pfam" id="PF07690">
    <property type="entry name" value="MFS_1"/>
    <property type="match status" value="2"/>
</dbReference>
<keyword evidence="3" id="KW-1003">Cell membrane</keyword>
<feature type="transmembrane region" description="Helical" evidence="7">
    <location>
        <begin position="397"/>
        <end position="423"/>
    </location>
</feature>
<sequence>MPSPPEGNPSRHVAFAAVAIGTFMSTLDASVVNIALPTLARDFGADLGQVEWVVLSYLLALSALLLNAGRLVDVIGQRRVYTTGLLVFGIASGACALSGSVIPLVIARVVQGVGGAMMNAAGPAILTAAYPPAQRGRVLGLVGLAVSAGLAAGPAVGGFIIGALSWHWIFLPNVPISFVAAFVASRAVPAAALSKERFDVAGSILLGLFLTALMLLLTQVHVWGVWSAKSGALLALSLGLLIAFLIVEKRVRAPVIDLGLFRNRLFTGSAAAGFLVFVTLGAVNLVMPFYLTRALGLSTTEMGLVLTSLPVVLAVVSPFSGWLSDRLHSTRGIASTGAILAAVVLVLLRFAVHDAVADAVTVAALLGGLGLAIGTFQSPNNSAVMGSVRAERLGTAGGLLASMRVTGLLVGNAVGGAAFLAASGGSTAPAAAAKGLALSSLVGAATGLLAATASLARGPSAARPST</sequence>
<dbReference type="PRINTS" id="PR01036">
    <property type="entry name" value="TCRTETB"/>
</dbReference>
<feature type="transmembrane region" description="Helical" evidence="7">
    <location>
        <begin position="167"/>
        <end position="188"/>
    </location>
</feature>
<keyword evidence="10" id="KW-1185">Reference proteome</keyword>
<feature type="transmembrane region" description="Helical" evidence="7">
    <location>
        <begin position="200"/>
        <end position="220"/>
    </location>
</feature>
<keyword evidence="6 7" id="KW-0472">Membrane</keyword>
<dbReference type="GO" id="GO:0005886">
    <property type="term" value="C:plasma membrane"/>
    <property type="evidence" value="ECO:0007669"/>
    <property type="project" value="UniProtKB-SubCell"/>
</dbReference>
<feature type="transmembrane region" description="Helical" evidence="7">
    <location>
        <begin position="226"/>
        <end position="247"/>
    </location>
</feature>
<dbReference type="PANTHER" id="PTHR42718:SF46">
    <property type="entry name" value="BLR6921 PROTEIN"/>
    <property type="match status" value="1"/>
</dbReference>
<evidence type="ECO:0000313" key="9">
    <source>
        <dbReference type="EMBL" id="AKU89871.1"/>
    </source>
</evidence>
<feature type="transmembrane region" description="Helical" evidence="7">
    <location>
        <begin position="12"/>
        <end position="32"/>
    </location>
</feature>
<evidence type="ECO:0000256" key="5">
    <source>
        <dbReference type="ARBA" id="ARBA00022989"/>
    </source>
</evidence>
<gene>
    <name evidence="9" type="ORF">AKJ08_0258</name>
</gene>
<name>A0A0K1P8Y4_9BACT</name>
<feature type="transmembrane region" description="Helical" evidence="7">
    <location>
        <begin position="356"/>
        <end position="376"/>
    </location>
</feature>
<dbReference type="PATRIC" id="fig|1391653.3.peg.271"/>
<comment type="subcellular location">
    <subcellularLocation>
        <location evidence="1">Cell membrane</location>
        <topology evidence="1">Multi-pass membrane protein</topology>
    </subcellularLocation>
</comment>
<feature type="transmembrane region" description="Helical" evidence="7">
    <location>
        <begin position="435"/>
        <end position="456"/>
    </location>
</feature>
<evidence type="ECO:0000256" key="3">
    <source>
        <dbReference type="ARBA" id="ARBA00022475"/>
    </source>
</evidence>
<feature type="transmembrane region" description="Helical" evidence="7">
    <location>
        <begin position="138"/>
        <end position="161"/>
    </location>
</feature>
<dbReference type="AlphaFoldDB" id="A0A0K1P8Y4"/>
<dbReference type="KEGG" id="vin:AKJ08_0258"/>
<dbReference type="Gene3D" id="1.20.1250.20">
    <property type="entry name" value="MFS general substrate transporter like domains"/>
    <property type="match status" value="1"/>
</dbReference>
<organism evidence="9 10">
    <name type="scientific">Vulgatibacter incomptus</name>
    <dbReference type="NCBI Taxonomy" id="1391653"/>
    <lineage>
        <taxon>Bacteria</taxon>
        <taxon>Pseudomonadati</taxon>
        <taxon>Myxococcota</taxon>
        <taxon>Myxococcia</taxon>
        <taxon>Myxococcales</taxon>
        <taxon>Cystobacterineae</taxon>
        <taxon>Vulgatibacteraceae</taxon>
        <taxon>Vulgatibacter</taxon>
    </lineage>
</organism>
<dbReference type="InterPro" id="IPR036259">
    <property type="entry name" value="MFS_trans_sf"/>
</dbReference>
<dbReference type="CDD" id="cd17321">
    <property type="entry name" value="MFS_MMR_MDR_like"/>
    <property type="match status" value="1"/>
</dbReference>
<dbReference type="SUPFAM" id="SSF103473">
    <property type="entry name" value="MFS general substrate transporter"/>
    <property type="match status" value="1"/>
</dbReference>
<dbReference type="STRING" id="1391653.AKJ08_0258"/>
<keyword evidence="4 7" id="KW-0812">Transmembrane</keyword>
<feature type="transmembrane region" description="Helical" evidence="7">
    <location>
        <begin position="84"/>
        <end position="106"/>
    </location>
</feature>
<evidence type="ECO:0000313" key="10">
    <source>
        <dbReference type="Proteomes" id="UP000055590"/>
    </source>
</evidence>
<evidence type="ECO:0000256" key="7">
    <source>
        <dbReference type="SAM" id="Phobius"/>
    </source>
</evidence>
<feature type="transmembrane region" description="Helical" evidence="7">
    <location>
        <begin position="52"/>
        <end position="72"/>
    </location>
</feature>
<feature type="transmembrane region" description="Helical" evidence="7">
    <location>
        <begin position="332"/>
        <end position="350"/>
    </location>
</feature>